<evidence type="ECO:0000313" key="3">
    <source>
        <dbReference type="EMBL" id="CAG7825236.1"/>
    </source>
</evidence>
<feature type="domain" description="Pyrroloquinoline quinone-dependent pyranose dehydrogenase beta-propeller" evidence="2">
    <location>
        <begin position="32"/>
        <end position="372"/>
    </location>
</feature>
<dbReference type="Pfam" id="PF22807">
    <property type="entry name" value="TrAA12"/>
    <property type="match status" value="1"/>
</dbReference>
<comment type="caution">
    <text evidence="3">The sequence shown here is derived from an EMBL/GenBank/DDBJ whole genome shotgun (WGS) entry which is preliminary data.</text>
</comment>
<evidence type="ECO:0000256" key="1">
    <source>
        <dbReference type="SAM" id="SignalP"/>
    </source>
</evidence>
<feature type="signal peptide" evidence="1">
    <location>
        <begin position="1"/>
        <end position="18"/>
    </location>
</feature>
<gene>
    <name evidence="3" type="ORF">AFUS01_LOCUS35359</name>
</gene>
<protein>
    <recommendedName>
        <fullName evidence="2">Pyrroloquinoline quinone-dependent pyranose dehydrogenase beta-propeller domain-containing protein</fullName>
    </recommendedName>
</protein>
<proteinExistence type="predicted"/>
<dbReference type="PANTHER" id="PTHR19328:SF53">
    <property type="entry name" value="MEMBRANE PROTEIN"/>
    <property type="match status" value="1"/>
</dbReference>
<dbReference type="AlphaFoldDB" id="A0A8J2PRX1"/>
<feature type="chain" id="PRO_5035205659" description="Pyrroloquinoline quinone-dependent pyranose dehydrogenase beta-propeller domain-containing protein" evidence="1">
    <location>
        <begin position="19"/>
        <end position="372"/>
    </location>
</feature>
<dbReference type="InterPro" id="IPR054539">
    <property type="entry name" value="Beta-prop_PDH"/>
</dbReference>
<feature type="non-terminal residue" evidence="3">
    <location>
        <position position="372"/>
    </location>
</feature>
<organism evidence="3 4">
    <name type="scientific">Allacma fusca</name>
    <dbReference type="NCBI Taxonomy" id="39272"/>
    <lineage>
        <taxon>Eukaryota</taxon>
        <taxon>Metazoa</taxon>
        <taxon>Ecdysozoa</taxon>
        <taxon>Arthropoda</taxon>
        <taxon>Hexapoda</taxon>
        <taxon>Collembola</taxon>
        <taxon>Symphypleona</taxon>
        <taxon>Sminthuridae</taxon>
        <taxon>Allacma</taxon>
    </lineage>
</organism>
<accession>A0A8J2PRX1</accession>
<reference evidence="3" key="1">
    <citation type="submission" date="2021-06" db="EMBL/GenBank/DDBJ databases">
        <authorList>
            <person name="Hodson N. C."/>
            <person name="Mongue J. A."/>
            <person name="Jaron S. K."/>
        </authorList>
    </citation>
    <scope>NUCLEOTIDE SEQUENCE</scope>
</reference>
<sequence length="372" mass="40196">MRFSLILALALAVTCASAWRANHPFYAQQYTRVAGARGLYVDETGDLLAISTQSSSIRVIYDRANGEVANEVLVNGSGLSLNHGISYNNGFLYASSSSTVYRWPYTPGQRTPVTAQAQTVIRGIPTGGHGTRTMVFDAQGRLYVSVGSGSNIDSNSDRARIRRFSSLSNLPLEFTTGEVFADGLRNEVGLGFNLDGVLYGVENGADQLNRADLGGDIHNGNPAEEMNRFDQAPGQHYGYPYCFSTYDLRNYEGGTQFAWPTFMNDGVHTDAFCKNVANNRPPALAMPAHTAPLGIDFFAGQNCDAPLTGAFPCSMIGDAAVAFHGSWNSDNKVGYKVALVPFNKATKEPTGELIDVIFEENLSSCSSCFRPV</sequence>
<evidence type="ECO:0000259" key="2">
    <source>
        <dbReference type="Pfam" id="PF22807"/>
    </source>
</evidence>
<keyword evidence="4" id="KW-1185">Reference proteome</keyword>
<keyword evidence="1" id="KW-0732">Signal</keyword>
<dbReference type="EMBL" id="CAJVCH010535526">
    <property type="protein sequence ID" value="CAG7825236.1"/>
    <property type="molecule type" value="Genomic_DNA"/>
</dbReference>
<dbReference type="PANTHER" id="PTHR19328">
    <property type="entry name" value="HEDGEHOG-INTERACTING PROTEIN"/>
    <property type="match status" value="1"/>
</dbReference>
<evidence type="ECO:0000313" key="4">
    <source>
        <dbReference type="Proteomes" id="UP000708208"/>
    </source>
</evidence>
<dbReference type="OrthoDB" id="507128at2759"/>
<name>A0A8J2PRX1_9HEXA</name>
<dbReference type="Proteomes" id="UP000708208">
    <property type="component" value="Unassembled WGS sequence"/>
</dbReference>